<evidence type="ECO:0000313" key="4">
    <source>
        <dbReference type="EMBL" id="RZC81543.1"/>
    </source>
</evidence>
<dbReference type="InterPro" id="IPR015422">
    <property type="entry name" value="PyrdxlP-dep_Trfase_small"/>
</dbReference>
<gene>
    <name evidence="4" type="ORF">C5167_044128</name>
</gene>
<dbReference type="GO" id="GO:0008483">
    <property type="term" value="F:transaminase activity"/>
    <property type="evidence" value="ECO:0007669"/>
    <property type="project" value="TreeGrafter"/>
</dbReference>
<accession>A0A4Y7L7R2</accession>
<dbReference type="PROSITE" id="PS00105">
    <property type="entry name" value="AA_TRANSFER_CLASS_1"/>
    <property type="match status" value="1"/>
</dbReference>
<proteinExistence type="inferred from homology"/>
<dbReference type="Proteomes" id="UP000316621">
    <property type="component" value="Chromosome 10"/>
</dbReference>
<dbReference type="CDD" id="cd00609">
    <property type="entry name" value="AAT_like"/>
    <property type="match status" value="2"/>
</dbReference>
<evidence type="ECO:0000256" key="1">
    <source>
        <dbReference type="ARBA" id="ARBA00007441"/>
    </source>
</evidence>
<evidence type="ECO:0000256" key="2">
    <source>
        <dbReference type="ARBA" id="ARBA00022898"/>
    </source>
</evidence>
<dbReference type="Gramene" id="RZC81543">
    <property type="protein sequence ID" value="RZC81543"/>
    <property type="gene ID" value="C5167_044128"/>
</dbReference>
<dbReference type="EMBL" id="CM010724">
    <property type="protein sequence ID" value="RZC81543.1"/>
    <property type="molecule type" value="Genomic_DNA"/>
</dbReference>
<dbReference type="AlphaFoldDB" id="A0A4Y7L7R2"/>
<dbReference type="InterPro" id="IPR015424">
    <property type="entry name" value="PyrdxlP-dep_Trfase"/>
</dbReference>
<dbReference type="InterPro" id="IPR004838">
    <property type="entry name" value="NHTrfase_class1_PyrdxlP-BS"/>
</dbReference>
<comment type="similarity">
    <text evidence="1">Belongs to the class-I pyridoxal-phosphate-dependent aminotransferase family.</text>
</comment>
<keyword evidence="5" id="KW-1185">Reference proteome</keyword>
<evidence type="ECO:0000259" key="3">
    <source>
        <dbReference type="Pfam" id="PF00155"/>
    </source>
</evidence>
<dbReference type="Pfam" id="PF00155">
    <property type="entry name" value="Aminotran_1_2"/>
    <property type="match status" value="3"/>
</dbReference>
<dbReference type="InterPro" id="IPR050478">
    <property type="entry name" value="Ethylene_sulfur-biosynth"/>
</dbReference>
<dbReference type="InterPro" id="IPR004839">
    <property type="entry name" value="Aminotransferase_I/II_large"/>
</dbReference>
<feature type="domain" description="Aminotransferase class I/classII large" evidence="3">
    <location>
        <begin position="362"/>
        <end position="725"/>
    </location>
</feature>
<dbReference type="SUPFAM" id="SSF53383">
    <property type="entry name" value="PLP-dependent transferases"/>
    <property type="match status" value="2"/>
</dbReference>
<reference evidence="4 5" key="1">
    <citation type="journal article" date="2018" name="Science">
        <title>The opium poppy genome and morphinan production.</title>
        <authorList>
            <person name="Guo L."/>
            <person name="Winzer T."/>
            <person name="Yang X."/>
            <person name="Li Y."/>
            <person name="Ning Z."/>
            <person name="He Z."/>
            <person name="Teodor R."/>
            <person name="Lu Y."/>
            <person name="Bowser T.A."/>
            <person name="Graham I.A."/>
            <person name="Ye K."/>
        </authorList>
    </citation>
    <scope>NUCLEOTIDE SEQUENCE [LARGE SCALE GENOMIC DNA]</scope>
    <source>
        <strain evidence="5">cv. HN1</strain>
        <tissue evidence="4">Leaves</tissue>
    </source>
</reference>
<keyword evidence="2" id="KW-0663">Pyridoxal phosphate</keyword>
<dbReference type="GO" id="GO:0030170">
    <property type="term" value="F:pyridoxal phosphate binding"/>
    <property type="evidence" value="ECO:0007669"/>
    <property type="project" value="InterPro"/>
</dbReference>
<dbReference type="GO" id="GO:0006520">
    <property type="term" value="P:amino acid metabolic process"/>
    <property type="evidence" value="ECO:0007669"/>
    <property type="project" value="TreeGrafter"/>
</dbReference>
<dbReference type="Gene3D" id="3.40.640.10">
    <property type="entry name" value="Type I PLP-dependent aspartate aminotransferase-like (Major domain)"/>
    <property type="match status" value="2"/>
</dbReference>
<dbReference type="PANTHER" id="PTHR43795:SF39">
    <property type="entry name" value="AMINOTRANSFERASE CLASS I_CLASSII DOMAIN-CONTAINING PROTEIN"/>
    <property type="match status" value="1"/>
</dbReference>
<evidence type="ECO:0000313" key="5">
    <source>
        <dbReference type="Proteomes" id="UP000316621"/>
    </source>
</evidence>
<sequence>MAIEIDQQVSTTGSSCIELSNVANSDTHGEDSPYFAGWKAYDENPYDEIANPSGVIQMGLAENQVSFDLLEEYLEKNAEKLPTTRKSSGISSFRENALFQDYHGLQSFRKAMASFMGKIRGDKVKFDPERIVLTAGATAANELLTFILANPGDALLVPTPYYPGFDRDLRWRTGVKIVPVHCNSSNNFQVTPQALEDAYKEAESMHMKVRGILITNPSNPLGIAMERKVLEEIFDFVTRKNIHLVSDEIYSGSVFSSTEFINRERLKKRYELIINGLRKVGIECLEGNAGLFCWMNLSPFLKDSTKQSELVLWNSMVNEVKLNVSPGSSCHCDEPGWFRVCFANMSEETLQVSFDLLEEYLENNADKQPTTRKSSGISSFRENALFQDYHGLQSFRKAMASFMGKIRSDKVKFDPERVVLTAGATAANELLTFILANPGDALLVPTPYYPGFDRDLRWRTGVKIVPVHCNSLNNFQVTPQALEDAYKEAESKNIKVRGLLITNPSNPLGIAMERKVVEEILDFVTRKNIHLVSDEIYSGSVFSSTEFVSVAEILEERNYKDAERVHIVYSLSKDLGLPGFRVGTIYSYNDKVVTTARRMSSFSLVSSQTQNLLAAMLSDTKFTENYIKINRERLKKRYQLIIDGLRKAGIECLEGNAGLFCWMNLSPFLKSSTKESELILWNSMVNEVKLNISPGSSCHCDEPGWFRVSFANMSEETLQVVLKRIYKFMETYQKEA</sequence>
<dbReference type="InterPro" id="IPR015421">
    <property type="entry name" value="PyrdxlP-dep_Trfase_major"/>
</dbReference>
<dbReference type="STRING" id="3469.A0A4Y7L7R2"/>
<feature type="domain" description="Aminotransferase class I/classII large" evidence="3">
    <location>
        <begin position="262"/>
        <end position="351"/>
    </location>
</feature>
<dbReference type="PRINTS" id="PR00753">
    <property type="entry name" value="ACCSYNTHASE"/>
</dbReference>
<dbReference type="Gene3D" id="3.90.1150.10">
    <property type="entry name" value="Aspartate Aminotransferase, domain 1"/>
    <property type="match status" value="2"/>
</dbReference>
<protein>
    <recommendedName>
        <fullName evidence="3">Aminotransferase class I/classII large domain-containing protein</fullName>
    </recommendedName>
</protein>
<organism evidence="4 5">
    <name type="scientific">Papaver somniferum</name>
    <name type="common">Opium poppy</name>
    <dbReference type="NCBI Taxonomy" id="3469"/>
    <lineage>
        <taxon>Eukaryota</taxon>
        <taxon>Viridiplantae</taxon>
        <taxon>Streptophyta</taxon>
        <taxon>Embryophyta</taxon>
        <taxon>Tracheophyta</taxon>
        <taxon>Spermatophyta</taxon>
        <taxon>Magnoliopsida</taxon>
        <taxon>Ranunculales</taxon>
        <taxon>Papaveraceae</taxon>
        <taxon>Papaveroideae</taxon>
        <taxon>Papaver</taxon>
    </lineage>
</organism>
<name>A0A4Y7L7R2_PAPSO</name>
<feature type="domain" description="Aminotransferase class I/classII large" evidence="3">
    <location>
        <begin position="56"/>
        <end position="261"/>
    </location>
</feature>
<dbReference type="PANTHER" id="PTHR43795">
    <property type="entry name" value="BIFUNCTIONAL ASPARTATE AMINOTRANSFERASE AND GLUTAMATE/ASPARTATE-PREPHENATE AMINOTRANSFERASE-RELATED"/>
    <property type="match status" value="1"/>
</dbReference>